<evidence type="ECO:0000313" key="3">
    <source>
        <dbReference type="Proteomes" id="UP001058860"/>
    </source>
</evidence>
<dbReference type="PANTHER" id="PTHR33121:SF79">
    <property type="entry name" value="CYCLIC DI-GMP PHOSPHODIESTERASE PDED-RELATED"/>
    <property type="match status" value="1"/>
</dbReference>
<dbReference type="InterPro" id="IPR050706">
    <property type="entry name" value="Cyclic-di-GMP_PDE-like"/>
</dbReference>
<dbReference type="InterPro" id="IPR035919">
    <property type="entry name" value="EAL_sf"/>
</dbReference>
<feature type="domain" description="EAL" evidence="1">
    <location>
        <begin position="1"/>
        <end position="255"/>
    </location>
</feature>
<evidence type="ECO:0000259" key="1">
    <source>
        <dbReference type="PROSITE" id="PS50883"/>
    </source>
</evidence>
<evidence type="ECO:0000313" key="2">
    <source>
        <dbReference type="EMBL" id="UUY05308.1"/>
    </source>
</evidence>
<dbReference type="Proteomes" id="UP001058860">
    <property type="component" value="Chromosome"/>
</dbReference>
<gene>
    <name evidence="2" type="ORF">LRS13_07245</name>
</gene>
<keyword evidence="3" id="KW-1185">Reference proteome</keyword>
<proteinExistence type="predicted"/>
<organism evidence="2 3">
    <name type="scientific">Svornostia abyssi</name>
    <dbReference type="NCBI Taxonomy" id="2898438"/>
    <lineage>
        <taxon>Bacteria</taxon>
        <taxon>Bacillati</taxon>
        <taxon>Actinomycetota</taxon>
        <taxon>Thermoleophilia</taxon>
        <taxon>Solirubrobacterales</taxon>
        <taxon>Baekduiaceae</taxon>
        <taxon>Svornostia</taxon>
    </lineage>
</organism>
<dbReference type="InterPro" id="IPR001633">
    <property type="entry name" value="EAL_dom"/>
</dbReference>
<dbReference type="RefSeq" id="WP_353865768.1">
    <property type="nucleotide sequence ID" value="NZ_CP088295.1"/>
</dbReference>
<dbReference type="CDD" id="cd01948">
    <property type="entry name" value="EAL"/>
    <property type="match status" value="1"/>
</dbReference>
<dbReference type="SMART" id="SM00052">
    <property type="entry name" value="EAL"/>
    <property type="match status" value="1"/>
</dbReference>
<dbReference type="PANTHER" id="PTHR33121">
    <property type="entry name" value="CYCLIC DI-GMP PHOSPHODIESTERASE PDEF"/>
    <property type="match status" value="1"/>
</dbReference>
<protein>
    <submittedName>
        <fullName evidence="2">EAL domain-containing protein</fullName>
    </submittedName>
</protein>
<dbReference type="Pfam" id="PF00563">
    <property type="entry name" value="EAL"/>
    <property type="match status" value="1"/>
</dbReference>
<name>A0ABY5PKU5_9ACTN</name>
<dbReference type="EMBL" id="CP088295">
    <property type="protein sequence ID" value="UUY05308.1"/>
    <property type="molecule type" value="Genomic_DNA"/>
</dbReference>
<sequence>MTARQIEDALAAGQFSLAYQPLLTAAQDALVGCEVLLRWRDPKQGDVPPNAIIPVAERTGLIFELGDWVLAQACLQLARWRTDPAWAEVTVWVNISALQLADVRFPARVAAALRAARIDGSGLCLEVTESALVDVSSPNSLAVMAELRAMGIRLVLDDFGTGYSSLSYLRHLPIDGLKLDRSFTAQITTDASVAPIVRAVTDMAHALGVSLVAEGVETEAQLDAVTRCDTDTVQGYLLGRPMPAHRLTQWHAEWQRQPAPAQAAQPAAGVHLNVGTLPDRPAPALARLIETDGEALFTDAARRIYTAPAPGRFDTPDFTHARQRWLSALQRDSHSGNYCATAQVTDTLFRQASAVGATPLEQHLFVTSMRLVVTRALRREANARQDVMAAWSLFTALEHRLLSSLRSTDRWMPGGPRSGEDAA</sequence>
<accession>A0ABY5PKU5</accession>
<dbReference type="PROSITE" id="PS50883">
    <property type="entry name" value="EAL"/>
    <property type="match status" value="1"/>
</dbReference>
<dbReference type="SUPFAM" id="SSF141868">
    <property type="entry name" value="EAL domain-like"/>
    <property type="match status" value="1"/>
</dbReference>
<dbReference type="Gene3D" id="3.20.20.450">
    <property type="entry name" value="EAL domain"/>
    <property type="match status" value="1"/>
</dbReference>
<reference evidence="3" key="1">
    <citation type="submission" date="2021-11" db="EMBL/GenBank/DDBJ databases">
        <title>Cultivation dependent microbiological survey of springs from the worlds oldest radium mine currently devoted to the extraction of radon-saturated water.</title>
        <authorList>
            <person name="Kapinusova G."/>
            <person name="Smrhova T."/>
            <person name="Strejcek M."/>
            <person name="Suman J."/>
            <person name="Jani K."/>
            <person name="Pajer P."/>
            <person name="Uhlik O."/>
        </authorList>
    </citation>
    <scope>NUCLEOTIDE SEQUENCE [LARGE SCALE GENOMIC DNA]</scope>
    <source>
        <strain evidence="3">J379</strain>
    </source>
</reference>